<dbReference type="AlphaFoldDB" id="A0A7R8WIS4"/>
<accession>A0A7R8WIS4</accession>
<gene>
    <name evidence="1" type="ORF">CTOB1V02_LOCUS9506</name>
</gene>
<organism evidence="1">
    <name type="scientific">Cyprideis torosa</name>
    <dbReference type="NCBI Taxonomy" id="163714"/>
    <lineage>
        <taxon>Eukaryota</taxon>
        <taxon>Metazoa</taxon>
        <taxon>Ecdysozoa</taxon>
        <taxon>Arthropoda</taxon>
        <taxon>Crustacea</taxon>
        <taxon>Oligostraca</taxon>
        <taxon>Ostracoda</taxon>
        <taxon>Podocopa</taxon>
        <taxon>Podocopida</taxon>
        <taxon>Cytherocopina</taxon>
        <taxon>Cytheroidea</taxon>
        <taxon>Cytherideidae</taxon>
        <taxon>Cyprideis</taxon>
    </lineage>
</organism>
<protein>
    <submittedName>
        <fullName evidence="1">Uncharacterized protein</fullName>
    </submittedName>
</protein>
<dbReference type="EMBL" id="OB663752">
    <property type="protein sequence ID" value="CAD7231660.1"/>
    <property type="molecule type" value="Genomic_DNA"/>
</dbReference>
<sequence>MRRDKWEGKTARQETLKDEIYNHCPVVVNSHEFESTTLILEMAGVGRLSSLAVILSWSLMASLAVPVQPGVSLADILSRSLSSTSFKPLRAIREGEGESPPLGTPLHQTGDDPPLPVFSAKTGPVATSLSRRPIARSSSIKSTLDRIATDVVNSLLQIGCYRWRSEMREEVRVIDGIESLALPIDEKTLVLLDVPSHSESIVDLGQVGSW</sequence>
<reference evidence="1" key="1">
    <citation type="submission" date="2020-11" db="EMBL/GenBank/DDBJ databases">
        <authorList>
            <person name="Tran Van P."/>
        </authorList>
    </citation>
    <scope>NUCLEOTIDE SEQUENCE</scope>
</reference>
<proteinExistence type="predicted"/>
<evidence type="ECO:0000313" key="1">
    <source>
        <dbReference type="EMBL" id="CAD7231660.1"/>
    </source>
</evidence>
<name>A0A7R8WIS4_9CRUS</name>